<proteinExistence type="predicted"/>
<dbReference type="GO" id="GO:0004077">
    <property type="term" value="F:biotin--[biotin carboxyl-carrier protein] ligase activity"/>
    <property type="evidence" value="ECO:0007669"/>
    <property type="project" value="UniProtKB-EC"/>
</dbReference>
<evidence type="ECO:0000259" key="2">
    <source>
        <dbReference type="PROSITE" id="PS51733"/>
    </source>
</evidence>
<reference evidence="3 4" key="1">
    <citation type="submission" date="2018-09" db="EMBL/GenBank/DDBJ databases">
        <title>Arachidicoccus sp. nov., a bacterium isolated from soil.</title>
        <authorList>
            <person name="Weon H.-Y."/>
            <person name="Kwon S.-W."/>
            <person name="Lee S.A."/>
        </authorList>
    </citation>
    <scope>NUCLEOTIDE SEQUENCE [LARGE SCALE GENOMIC DNA]</scope>
    <source>
        <strain evidence="3 4">KIS59-12</strain>
    </source>
</reference>
<evidence type="ECO:0000313" key="4">
    <source>
        <dbReference type="Proteomes" id="UP000266118"/>
    </source>
</evidence>
<dbReference type="InterPro" id="IPR045864">
    <property type="entry name" value="aa-tRNA-synth_II/BPL/LPL"/>
</dbReference>
<dbReference type="SUPFAM" id="SSF55681">
    <property type="entry name" value="Class II aaRS and biotin synthetases"/>
    <property type="match status" value="1"/>
</dbReference>
<name>A0A386HLD1_9BACT</name>
<accession>A0A386HLD1</accession>
<dbReference type="PANTHER" id="PTHR12835">
    <property type="entry name" value="BIOTIN PROTEIN LIGASE"/>
    <property type="match status" value="1"/>
</dbReference>
<dbReference type="Gene3D" id="3.30.930.10">
    <property type="entry name" value="Bira Bifunctional Protein, Domain 2"/>
    <property type="match status" value="1"/>
</dbReference>
<dbReference type="InterPro" id="IPR004143">
    <property type="entry name" value="BPL_LPL_catalytic"/>
</dbReference>
<feature type="domain" description="BPL/LPL catalytic" evidence="2">
    <location>
        <begin position="2"/>
        <end position="182"/>
    </location>
</feature>
<dbReference type="NCBIfam" id="TIGR00121">
    <property type="entry name" value="birA_ligase"/>
    <property type="match status" value="1"/>
</dbReference>
<gene>
    <name evidence="3" type="ORF">D6B99_02505</name>
</gene>
<protein>
    <submittedName>
        <fullName evidence="3">Biotin--[acetyl-CoA-carboxylase] ligase</fullName>
        <ecNumber evidence="3">6.3.4.15</ecNumber>
    </submittedName>
</protein>
<dbReference type="AlphaFoldDB" id="A0A386HLD1"/>
<dbReference type="RefSeq" id="WP_119984761.1">
    <property type="nucleotide sequence ID" value="NZ_CP032489.1"/>
</dbReference>
<dbReference type="GO" id="GO:0005737">
    <property type="term" value="C:cytoplasm"/>
    <property type="evidence" value="ECO:0007669"/>
    <property type="project" value="TreeGrafter"/>
</dbReference>
<organism evidence="3 4">
    <name type="scientific">Arachidicoccus soli</name>
    <dbReference type="NCBI Taxonomy" id="2341117"/>
    <lineage>
        <taxon>Bacteria</taxon>
        <taxon>Pseudomonadati</taxon>
        <taxon>Bacteroidota</taxon>
        <taxon>Chitinophagia</taxon>
        <taxon>Chitinophagales</taxon>
        <taxon>Chitinophagaceae</taxon>
        <taxon>Arachidicoccus</taxon>
    </lineage>
</organism>
<dbReference type="Pfam" id="PF03099">
    <property type="entry name" value="BPL_LplA_LipB"/>
    <property type="match status" value="1"/>
</dbReference>
<dbReference type="PROSITE" id="PS51733">
    <property type="entry name" value="BPL_LPL_CATALYTIC"/>
    <property type="match status" value="1"/>
</dbReference>
<keyword evidence="1 3" id="KW-0436">Ligase</keyword>
<keyword evidence="4" id="KW-1185">Reference proteome</keyword>
<evidence type="ECO:0000256" key="1">
    <source>
        <dbReference type="ARBA" id="ARBA00022598"/>
    </source>
</evidence>
<dbReference type="EMBL" id="CP032489">
    <property type="protein sequence ID" value="AYD46585.1"/>
    <property type="molecule type" value="Genomic_DNA"/>
</dbReference>
<dbReference type="KEGG" id="ark:D6B99_02505"/>
<evidence type="ECO:0000313" key="3">
    <source>
        <dbReference type="EMBL" id="AYD46585.1"/>
    </source>
</evidence>
<dbReference type="PANTHER" id="PTHR12835:SF5">
    <property type="entry name" value="BIOTIN--PROTEIN LIGASE"/>
    <property type="match status" value="1"/>
</dbReference>
<dbReference type="CDD" id="cd16442">
    <property type="entry name" value="BPL"/>
    <property type="match status" value="1"/>
</dbReference>
<dbReference type="OrthoDB" id="9807064at2"/>
<sequence>MIGFPFTILDEVDSSNNYAIGLAIQGMAQHGAAFMAKHQTAGKGQRGKQWNSEAGKNIAISVLLDTSEMHLNEQFNLSMAVALSVFDFYLKYAFDETSIKWPNDIYWRDRKAVGILIENKIYGQKWQWAVAGVGINVNQTIFDENLSKKAVSLKQITGKEFDCVALAKEFCTFLEKRFQQFKEKKYNELLVAYNENLFRKGDFAQLKYRDVVYDCRIQKVDKYGQLWVEGAPKPFFVFGEVEWVI</sequence>
<dbReference type="Proteomes" id="UP000266118">
    <property type="component" value="Chromosome"/>
</dbReference>
<dbReference type="EC" id="6.3.4.15" evidence="3"/>
<dbReference type="InterPro" id="IPR004408">
    <property type="entry name" value="Biotin_CoA_COase_ligase"/>
</dbReference>